<evidence type="ECO:0000259" key="3">
    <source>
        <dbReference type="Pfam" id="PF03968"/>
    </source>
</evidence>
<dbReference type="InterPro" id="IPR045659">
    <property type="entry name" value="LptD_2"/>
</dbReference>
<organism evidence="5 6">
    <name type="scientific">Eiseniibacteriota bacterium</name>
    <dbReference type="NCBI Taxonomy" id="2212470"/>
    <lineage>
        <taxon>Bacteria</taxon>
        <taxon>Candidatus Eiseniibacteriota</taxon>
    </lineage>
</organism>
<keyword evidence="2" id="KW-0732">Signal</keyword>
<feature type="signal peptide" evidence="2">
    <location>
        <begin position="1"/>
        <end position="22"/>
    </location>
</feature>
<dbReference type="PANTHER" id="PTHR30189">
    <property type="entry name" value="LPS-ASSEMBLY PROTEIN"/>
    <property type="match status" value="1"/>
</dbReference>
<protein>
    <recommendedName>
        <fullName evidence="7">LPS-assembly protein LptD</fullName>
    </recommendedName>
</protein>
<evidence type="ECO:0000256" key="1">
    <source>
        <dbReference type="ARBA" id="ARBA00023237"/>
    </source>
</evidence>
<dbReference type="InterPro" id="IPR050218">
    <property type="entry name" value="LptD"/>
</dbReference>
<evidence type="ECO:0000256" key="2">
    <source>
        <dbReference type="SAM" id="SignalP"/>
    </source>
</evidence>
<evidence type="ECO:0000259" key="4">
    <source>
        <dbReference type="Pfam" id="PF19838"/>
    </source>
</evidence>
<proteinExistence type="predicted"/>
<feature type="domain" description="LPS-assembly protein LptD central" evidence="4">
    <location>
        <begin position="542"/>
        <end position="1000"/>
    </location>
</feature>
<dbReference type="EMBL" id="VBOR01000058">
    <property type="protein sequence ID" value="TMQ49307.1"/>
    <property type="molecule type" value="Genomic_DNA"/>
</dbReference>
<name>A0A538SD58_UNCEI</name>
<keyword evidence="1" id="KW-0472">Membrane</keyword>
<reference evidence="5 6" key="1">
    <citation type="journal article" date="2019" name="Nat. Microbiol.">
        <title>Mediterranean grassland soil C-N compound turnover is dependent on rainfall and depth, and is mediated by genomically divergent microorganisms.</title>
        <authorList>
            <person name="Diamond S."/>
            <person name="Andeer P.F."/>
            <person name="Li Z."/>
            <person name="Crits-Christoph A."/>
            <person name="Burstein D."/>
            <person name="Anantharaman K."/>
            <person name="Lane K.R."/>
            <person name="Thomas B.C."/>
            <person name="Pan C."/>
            <person name="Northen T.R."/>
            <person name="Banfield J.F."/>
        </authorList>
    </citation>
    <scope>NUCLEOTIDE SEQUENCE [LARGE SCALE GENOMIC DNA]</scope>
    <source>
        <strain evidence="5">WS_1</strain>
    </source>
</reference>
<dbReference type="GO" id="GO:1990351">
    <property type="term" value="C:transporter complex"/>
    <property type="evidence" value="ECO:0007669"/>
    <property type="project" value="TreeGrafter"/>
</dbReference>
<dbReference type="InterPro" id="IPR005653">
    <property type="entry name" value="OstA-like_N"/>
</dbReference>
<gene>
    <name evidence="5" type="ORF">E6K71_05135</name>
</gene>
<keyword evidence="1" id="KW-0998">Cell outer membrane</keyword>
<dbReference type="AlphaFoldDB" id="A0A538SD58"/>
<feature type="domain" description="Organic solvent tolerance-like N-terminal" evidence="3">
    <location>
        <begin position="105"/>
        <end position="202"/>
    </location>
</feature>
<dbReference type="Gene3D" id="2.60.450.10">
    <property type="entry name" value="Lipopolysaccharide (LPS) transport protein A like domain"/>
    <property type="match status" value="3"/>
</dbReference>
<dbReference type="GO" id="GO:0009279">
    <property type="term" value="C:cell outer membrane"/>
    <property type="evidence" value="ECO:0007669"/>
    <property type="project" value="TreeGrafter"/>
</dbReference>
<comment type="caution">
    <text evidence="5">The sequence shown here is derived from an EMBL/GenBank/DDBJ whole genome shotgun (WGS) entry which is preliminary data.</text>
</comment>
<evidence type="ECO:0000313" key="5">
    <source>
        <dbReference type="EMBL" id="TMQ49307.1"/>
    </source>
</evidence>
<dbReference type="Pfam" id="PF03968">
    <property type="entry name" value="LptD_N"/>
    <property type="match status" value="1"/>
</dbReference>
<dbReference type="Pfam" id="PF19838">
    <property type="entry name" value="LptD_2"/>
    <property type="match status" value="1"/>
</dbReference>
<evidence type="ECO:0000313" key="6">
    <source>
        <dbReference type="Proteomes" id="UP000316292"/>
    </source>
</evidence>
<dbReference type="Proteomes" id="UP000316292">
    <property type="component" value="Unassembled WGS sequence"/>
</dbReference>
<feature type="chain" id="PRO_5021869798" description="LPS-assembly protein LptD" evidence="2">
    <location>
        <begin position="23"/>
        <end position="1172"/>
    </location>
</feature>
<dbReference type="PANTHER" id="PTHR30189:SF1">
    <property type="entry name" value="LPS-ASSEMBLY PROTEIN LPTD"/>
    <property type="match status" value="1"/>
</dbReference>
<accession>A0A538SD58</accession>
<evidence type="ECO:0008006" key="7">
    <source>
        <dbReference type="Google" id="ProtNLM"/>
    </source>
</evidence>
<sequence>MRFDGRLAGPLCFLLGALAVSAAALPRGAHAQARPSDDTYHLRADRLSGSATSDEDVYTAVHVTVEHGPTTVTGDSAHVYRHRELVEVMGNVKIVDGKTRMWGSTASYNRKSRLAVLRGNVRIEEGTARITGQEARFYRNENRSVIVGNPQMQDSSRTLRADQIDYDRAKDVVLATGNVVAVDRAESTTVHAGRIRYDRARNYAWASENPVLTIEEGGGKFTGVRGTTLEFDNEKRAIVAMGDVQVERDKLRATGDRGEFYERENRALLVGKPRAWDEEGEVRGDTLDLRFENRRVSSVQVRPHASVRYEAKAEHGRAERTEAFGDTVTLVNPDEETRRAVIVGHARSLYWPSSEDSAQGGRNLSNGDSIVVEFEKGRARRATVLGAAEGTYSMAAEGDTSRVNQTEQVQYKGQRIVYDVDKNKVEVQGAADVTYKELRLNADKVIFDTKTERMRAEGNPVLYDARDRITGNTMTYDLSIRRGTIYGGKTTYERGYYYGEQIRKVSDDVLDVRNGSYTTCDLDQPHYHFGSSKMKIILRDKVIVRPAVFYIKHIPVLALPFYVFPIRAGRHSGFQLPQVEFGSSSRGGKFIRNVGYYWAVNDYLDATLWGDYYQDLQWIAHSQTRYQKRYKWSGEINSSFLHTLGTGSDRWDFFGRHFQTLGPGFTLTGQGNFVSSKDYLREESIGRSVLLRVQRNLNSQVSLNKSWGGSSMVLGLLRNQDLDPDPGGRRVQQQLPSASFSLNARPIGHLQRGKEPAFLPWLSSTVFGFRSTLLSERDRYFAAKPETTFSTGPLGQTDTTVVQADTTLALAGFLHDFRLTDQRTLLGFLRLSPSMSYSEIFYSRDAAGNRNQRAGVWQGNIGVNTALYGNFRPSIGPLRAVRHVVTPSVALVYQPSYPKLNYLDPAGILRPRFTGLPGIGLSSSETRLLTFSLRNDVHVKWGDAAQPKVLNNLIQLATFGSYDLLANRSGRRPLSDLNSSLSIHPVTQGSIDMTFAHNPYDGKLLSFGVTSGLFFRGVKRSQLQEETVQLDPAAQAVQAPTGWVPPTLISSDLPWTFSISLSHSGSAQRLSTGGYSRWRNSPTTANTSIGINPTQHWRVDYFAQFDVTGRKLTSWNYSVKRDLHCWEAQFTREFSGGITEYYFKINVKNLPEVYYEQGSRGLRGFGGIQNNF</sequence>